<dbReference type="Proteomes" id="UP001153076">
    <property type="component" value="Unassembled WGS sequence"/>
</dbReference>
<dbReference type="EMBL" id="JAKOGI010000121">
    <property type="protein sequence ID" value="KAJ8443356.1"/>
    <property type="molecule type" value="Genomic_DNA"/>
</dbReference>
<feature type="transmembrane region" description="Helical" evidence="1">
    <location>
        <begin position="88"/>
        <end position="106"/>
    </location>
</feature>
<keyword evidence="3" id="KW-1185">Reference proteome</keyword>
<evidence type="ECO:0000313" key="3">
    <source>
        <dbReference type="Proteomes" id="UP001153076"/>
    </source>
</evidence>
<evidence type="ECO:0000313" key="2">
    <source>
        <dbReference type="EMBL" id="KAJ8443356.1"/>
    </source>
</evidence>
<keyword evidence="1" id="KW-0472">Membrane</keyword>
<keyword evidence="1" id="KW-1133">Transmembrane helix</keyword>
<dbReference type="PANTHER" id="PTHR33306:SF24">
    <property type="entry name" value="TRANSMEMBRANE PROTEIN"/>
    <property type="match status" value="1"/>
</dbReference>
<dbReference type="OrthoDB" id="683410at2759"/>
<evidence type="ECO:0000256" key="1">
    <source>
        <dbReference type="SAM" id="Phobius"/>
    </source>
</evidence>
<dbReference type="PANTHER" id="PTHR33306">
    <property type="entry name" value="EXPRESSED PROTEIN-RELATED-RELATED"/>
    <property type="match status" value="1"/>
</dbReference>
<feature type="transmembrane region" description="Helical" evidence="1">
    <location>
        <begin position="16"/>
        <end position="37"/>
    </location>
</feature>
<sequence>MARYYGSYLQYLSPPPVQLCFFIMVVLLLLGFSWYINYESMWEDLMDQVKLFLMISPVLLVLVVHWLSSSADRRLLIPLPEQETIHRVGGSPWGVALLLIFLIYMISYHSRQRPPPVDFQGLRPFPRKDGCRRDTMDGDEVFNDFNMQQPDLVKPLTTGTLDYRGKIVIGQERCKVEAKALLEEYRKACFMGVDGMQVHKTQCTHTSRQKPPISHVKLNVDAVVLIALAQGLWVEIILGRF</sequence>
<gene>
    <name evidence="2" type="ORF">Cgig2_015837</name>
</gene>
<organism evidence="2 3">
    <name type="scientific">Carnegiea gigantea</name>
    <dbReference type="NCBI Taxonomy" id="171969"/>
    <lineage>
        <taxon>Eukaryota</taxon>
        <taxon>Viridiplantae</taxon>
        <taxon>Streptophyta</taxon>
        <taxon>Embryophyta</taxon>
        <taxon>Tracheophyta</taxon>
        <taxon>Spermatophyta</taxon>
        <taxon>Magnoliopsida</taxon>
        <taxon>eudicotyledons</taxon>
        <taxon>Gunneridae</taxon>
        <taxon>Pentapetalae</taxon>
        <taxon>Caryophyllales</taxon>
        <taxon>Cactineae</taxon>
        <taxon>Cactaceae</taxon>
        <taxon>Cactoideae</taxon>
        <taxon>Echinocereeae</taxon>
        <taxon>Carnegiea</taxon>
    </lineage>
</organism>
<keyword evidence="1" id="KW-0812">Transmembrane</keyword>
<feature type="transmembrane region" description="Helical" evidence="1">
    <location>
        <begin position="49"/>
        <end position="68"/>
    </location>
</feature>
<comment type="caution">
    <text evidence="2">The sequence shown here is derived from an EMBL/GenBank/DDBJ whole genome shotgun (WGS) entry which is preliminary data.</text>
</comment>
<protein>
    <submittedName>
        <fullName evidence="2">Uncharacterized protein</fullName>
    </submittedName>
</protein>
<reference evidence="2" key="1">
    <citation type="submission" date="2022-04" db="EMBL/GenBank/DDBJ databases">
        <title>Carnegiea gigantea Genome sequencing and assembly v2.</title>
        <authorList>
            <person name="Copetti D."/>
            <person name="Sanderson M.J."/>
            <person name="Burquez A."/>
            <person name="Wojciechowski M.F."/>
        </authorList>
    </citation>
    <scope>NUCLEOTIDE SEQUENCE</scope>
    <source>
        <strain evidence="2">SGP5-SGP5p</strain>
        <tissue evidence="2">Aerial part</tissue>
    </source>
</reference>
<proteinExistence type="predicted"/>
<dbReference type="AlphaFoldDB" id="A0A9Q1QJ24"/>
<name>A0A9Q1QJ24_9CARY</name>
<accession>A0A9Q1QJ24</accession>